<evidence type="ECO:0000313" key="3">
    <source>
        <dbReference type="EMBL" id="AXN02122.1"/>
    </source>
</evidence>
<dbReference type="AlphaFoldDB" id="A0A346DZG7"/>
<evidence type="ECO:0000313" key="4">
    <source>
        <dbReference type="Proteomes" id="UP000256856"/>
    </source>
</evidence>
<dbReference type="SUPFAM" id="SSF82649">
    <property type="entry name" value="SufE/NifU"/>
    <property type="match status" value="1"/>
</dbReference>
<proteinExistence type="predicted"/>
<dbReference type="PANTHER" id="PTHR43597">
    <property type="entry name" value="SULFUR ACCEPTOR PROTEIN CSDE"/>
    <property type="match status" value="1"/>
</dbReference>
<dbReference type="EMBL" id="CP028374">
    <property type="protein sequence ID" value="AXN02122.1"/>
    <property type="molecule type" value="Genomic_DNA"/>
</dbReference>
<dbReference type="PANTHER" id="PTHR43597:SF3">
    <property type="entry name" value="CYSTEINE DESULFURATION PROTEIN SUFE"/>
    <property type="match status" value="1"/>
</dbReference>
<keyword evidence="1" id="KW-0812">Transmembrane</keyword>
<gene>
    <name evidence="3" type="ORF">C9I82_151</name>
</gene>
<sequence length="140" mass="16582">MCMKFLFTRDEILSNFKYFSSWEEKYLYIIELGESLPKMPSCLYSIKNLIIGCQSNVWIYLKKDVKNIIKLYGDSDTLITKGFIAIILMFYNGLTVNEFITFDIYFYLKKISLMNNLTYSRVEGINSIINHIFNKLKLFI</sequence>
<dbReference type="KEGG" id="ppet:C9I82_151"/>
<keyword evidence="4" id="KW-1185">Reference proteome</keyword>
<feature type="domain" description="Fe-S metabolism associated" evidence="2">
    <location>
        <begin position="14"/>
        <end position="132"/>
    </location>
</feature>
<dbReference type="InterPro" id="IPR003808">
    <property type="entry name" value="Fe-S_metab-assoc_dom"/>
</dbReference>
<protein>
    <submittedName>
        <fullName evidence="3">Sulfur acceptor protein SufE for iron-sulfur cluster assembly</fullName>
    </submittedName>
</protein>
<dbReference type="Proteomes" id="UP000256856">
    <property type="component" value="Chromosome"/>
</dbReference>
<evidence type="ECO:0000259" key="2">
    <source>
        <dbReference type="Pfam" id="PF02657"/>
    </source>
</evidence>
<feature type="transmembrane region" description="Helical" evidence="1">
    <location>
        <begin position="83"/>
        <end position="108"/>
    </location>
</feature>
<evidence type="ECO:0000256" key="1">
    <source>
        <dbReference type="SAM" id="Phobius"/>
    </source>
</evidence>
<organism evidence="3 4">
    <name type="scientific">Candidatus Purcelliella pentastirinorum</name>
    <dbReference type="NCBI Taxonomy" id="472834"/>
    <lineage>
        <taxon>Bacteria</taxon>
        <taxon>Pseudomonadati</taxon>
        <taxon>Pseudomonadota</taxon>
        <taxon>Gammaproteobacteria</taxon>
        <taxon>Enterobacterales</taxon>
        <taxon>Enterobacteriaceae</taxon>
        <taxon>Candidatus Purcelliella</taxon>
    </lineage>
</organism>
<dbReference type="Gene3D" id="3.90.1010.10">
    <property type="match status" value="1"/>
</dbReference>
<keyword evidence="1" id="KW-1133">Transmembrane helix</keyword>
<accession>A0A346DZG7</accession>
<reference evidence="3 4" key="1">
    <citation type="submission" date="2018-03" db="EMBL/GenBank/DDBJ databases">
        <title>A parallel universe: an anciently diverged bacterial symbiosis in a Hawaiian planthopper (Hemiptera: Cixiidae) reveals rearranged nutritional responsibilities.</title>
        <authorList>
            <person name="Bennett G."/>
            <person name="Mao M."/>
        </authorList>
    </citation>
    <scope>NUCLEOTIDE SEQUENCE [LARGE SCALE GENOMIC DNA]</scope>
    <source>
        <strain evidence="3 4">OLIH</strain>
    </source>
</reference>
<name>A0A346DZG7_9ENTR</name>
<dbReference type="Pfam" id="PF02657">
    <property type="entry name" value="SufE"/>
    <property type="match status" value="1"/>
</dbReference>
<keyword evidence="1" id="KW-0472">Membrane</keyword>